<dbReference type="PANTHER" id="PTHR23427">
    <property type="entry name" value="SURFEIT LOCUS PROTEIN"/>
    <property type="match status" value="1"/>
</dbReference>
<dbReference type="AlphaFoldDB" id="A0ABD3NIZ9"/>
<evidence type="ECO:0000313" key="8">
    <source>
        <dbReference type="Proteomes" id="UP001530315"/>
    </source>
</evidence>
<name>A0ABD3NIZ9_9STRA</name>
<dbReference type="InterPro" id="IPR002994">
    <property type="entry name" value="Surf1/Shy1"/>
</dbReference>
<comment type="function">
    <text evidence="5">Probably involved in the biogenesis of the COX complex.</text>
</comment>
<comment type="subcellular location">
    <subcellularLocation>
        <location evidence="1">Membrane</location>
    </subcellularLocation>
    <subcellularLocation>
        <location evidence="5">Mitochondrion inner membrane</location>
        <topology evidence="5">Multi-pass membrane protein</topology>
    </subcellularLocation>
</comment>
<protein>
    <recommendedName>
        <fullName evidence="5">SURF1-like protein</fullName>
    </recommendedName>
</protein>
<keyword evidence="5" id="KW-0999">Mitochondrion inner membrane</keyword>
<feature type="compositionally biased region" description="Low complexity" evidence="6">
    <location>
        <begin position="42"/>
        <end position="61"/>
    </location>
</feature>
<dbReference type="PANTHER" id="PTHR23427:SF2">
    <property type="entry name" value="SURFEIT LOCUS PROTEIN 1"/>
    <property type="match status" value="1"/>
</dbReference>
<dbReference type="Proteomes" id="UP001530315">
    <property type="component" value="Unassembled WGS sequence"/>
</dbReference>
<proteinExistence type="inferred from homology"/>
<feature type="region of interest" description="Disordered" evidence="6">
    <location>
        <begin position="41"/>
        <end position="65"/>
    </location>
</feature>
<keyword evidence="3" id="KW-1133">Transmembrane helix</keyword>
<keyword evidence="5" id="KW-0496">Mitochondrion</keyword>
<dbReference type="PROSITE" id="PS50895">
    <property type="entry name" value="SURF1"/>
    <property type="match status" value="1"/>
</dbReference>
<reference evidence="7 8" key="1">
    <citation type="submission" date="2024-10" db="EMBL/GenBank/DDBJ databases">
        <title>Updated reference genomes for cyclostephanoid diatoms.</title>
        <authorList>
            <person name="Roberts W.R."/>
            <person name="Alverson A.J."/>
        </authorList>
    </citation>
    <scope>NUCLEOTIDE SEQUENCE [LARGE SCALE GENOMIC DNA]</scope>
    <source>
        <strain evidence="7 8">AJA276-08</strain>
    </source>
</reference>
<evidence type="ECO:0000256" key="3">
    <source>
        <dbReference type="ARBA" id="ARBA00022989"/>
    </source>
</evidence>
<dbReference type="InterPro" id="IPR045214">
    <property type="entry name" value="Surf1/Surf4"/>
</dbReference>
<evidence type="ECO:0000256" key="2">
    <source>
        <dbReference type="ARBA" id="ARBA00022692"/>
    </source>
</evidence>
<evidence type="ECO:0000313" key="7">
    <source>
        <dbReference type="EMBL" id="KAL3773100.1"/>
    </source>
</evidence>
<feature type="region of interest" description="Disordered" evidence="6">
    <location>
        <begin position="163"/>
        <end position="236"/>
    </location>
</feature>
<dbReference type="Pfam" id="PF02104">
    <property type="entry name" value="SURF1"/>
    <property type="match status" value="2"/>
</dbReference>
<comment type="similarity">
    <text evidence="5">Belongs to the SURF1 family.</text>
</comment>
<feature type="compositionally biased region" description="Acidic residues" evidence="6">
    <location>
        <begin position="207"/>
        <end position="221"/>
    </location>
</feature>
<evidence type="ECO:0000256" key="1">
    <source>
        <dbReference type="ARBA" id="ARBA00004370"/>
    </source>
</evidence>
<dbReference type="EMBL" id="JALLAZ020001552">
    <property type="protein sequence ID" value="KAL3773100.1"/>
    <property type="molecule type" value="Genomic_DNA"/>
</dbReference>
<feature type="region of interest" description="Disordered" evidence="6">
    <location>
        <begin position="319"/>
        <end position="348"/>
    </location>
</feature>
<organism evidence="7 8">
    <name type="scientific">Stephanodiscus triporus</name>
    <dbReference type="NCBI Taxonomy" id="2934178"/>
    <lineage>
        <taxon>Eukaryota</taxon>
        <taxon>Sar</taxon>
        <taxon>Stramenopiles</taxon>
        <taxon>Ochrophyta</taxon>
        <taxon>Bacillariophyta</taxon>
        <taxon>Coscinodiscophyceae</taxon>
        <taxon>Thalassiosirophycidae</taxon>
        <taxon>Stephanodiscales</taxon>
        <taxon>Stephanodiscaceae</taxon>
        <taxon>Stephanodiscus</taxon>
    </lineage>
</organism>
<evidence type="ECO:0000256" key="6">
    <source>
        <dbReference type="SAM" id="MobiDB-lite"/>
    </source>
</evidence>
<comment type="caution">
    <text evidence="7">The sequence shown here is derived from an EMBL/GenBank/DDBJ whole genome shotgun (WGS) entry which is preliminary data.</text>
</comment>
<sequence>MIPSTKLAGHRLLRLGSASLSAAPGRAPRIRTRRYAAADGVAASSTTTTTTTTTTTAAASGGENGEGGPLGKAFFSSLCLLTFGLGTWQTRRYFEKLEMVKKREDDLGMDPLPNFDMWRTTRGNDDDEDAAVDMKTKTKTKIADVPRSYRRVRLRGEFQHANEMLIGPRGPPPGALAESGPNSGRGGGGGMSSSAQGYLVVTPFVISDDDDDDDDDNDDDDAVRRRRTTTGIRGEEGGAGRIIRGWFGRLQRGEEAGESYDSKSKAVRSPSSIDANDVGTVVWINRGWIPRHYVNNRYEIVTSWERPRGTVTLTAMESNTETGGTFAPPSRLEGGRRGNGGDDRRPTPECKRLLWMDRRAMEELTSCGADRHPYLFVEIDAVERKGAPPSFPAKASREFVGEFKVSPGVHAGYAFTWFGLSSAGIVMTRKLLSRGR</sequence>
<evidence type="ECO:0000256" key="5">
    <source>
        <dbReference type="RuleBase" id="RU363076"/>
    </source>
</evidence>
<accession>A0ABD3NIZ9</accession>
<keyword evidence="4" id="KW-0472">Membrane</keyword>
<gene>
    <name evidence="7" type="ORF">ACHAW5_009531</name>
</gene>
<dbReference type="GO" id="GO:0005743">
    <property type="term" value="C:mitochondrial inner membrane"/>
    <property type="evidence" value="ECO:0007669"/>
    <property type="project" value="UniProtKB-SubCell"/>
</dbReference>
<evidence type="ECO:0000256" key="4">
    <source>
        <dbReference type="ARBA" id="ARBA00023136"/>
    </source>
</evidence>
<keyword evidence="2" id="KW-0812">Transmembrane</keyword>
<keyword evidence="8" id="KW-1185">Reference proteome</keyword>
<feature type="compositionally biased region" description="Basic and acidic residues" evidence="6">
    <location>
        <begin position="333"/>
        <end position="348"/>
    </location>
</feature>